<accession>A0A396HYM5</accession>
<dbReference type="EMBL" id="PSQE01000005">
    <property type="protein sequence ID" value="RHN57618.1"/>
    <property type="molecule type" value="Genomic_DNA"/>
</dbReference>
<dbReference type="Proteomes" id="UP000265566">
    <property type="component" value="Chromosome 5"/>
</dbReference>
<gene>
    <name evidence="1" type="ORF">MtrunA17_Chr5g0442411</name>
</gene>
<reference evidence="1" key="1">
    <citation type="journal article" date="2018" name="Nat. Plants">
        <title>Whole-genome landscape of Medicago truncatula symbiotic genes.</title>
        <authorList>
            <person name="Pecrix Y."/>
            <person name="Gamas P."/>
            <person name="Carrere S."/>
        </authorList>
    </citation>
    <scope>NUCLEOTIDE SEQUENCE</scope>
    <source>
        <tissue evidence="1">Leaves</tissue>
    </source>
</reference>
<sequence>MTIRLITSCTRYLIRCKTSIGRWILVCLAKSPREISKERSLNRVMFM</sequence>
<organism evidence="1">
    <name type="scientific">Medicago truncatula</name>
    <name type="common">Barrel medic</name>
    <name type="synonym">Medicago tribuloides</name>
    <dbReference type="NCBI Taxonomy" id="3880"/>
    <lineage>
        <taxon>Eukaryota</taxon>
        <taxon>Viridiplantae</taxon>
        <taxon>Streptophyta</taxon>
        <taxon>Embryophyta</taxon>
        <taxon>Tracheophyta</taxon>
        <taxon>Spermatophyta</taxon>
        <taxon>Magnoliopsida</taxon>
        <taxon>eudicotyledons</taxon>
        <taxon>Gunneridae</taxon>
        <taxon>Pentapetalae</taxon>
        <taxon>rosids</taxon>
        <taxon>fabids</taxon>
        <taxon>Fabales</taxon>
        <taxon>Fabaceae</taxon>
        <taxon>Papilionoideae</taxon>
        <taxon>50 kb inversion clade</taxon>
        <taxon>NPAAA clade</taxon>
        <taxon>Hologalegina</taxon>
        <taxon>IRL clade</taxon>
        <taxon>Trifolieae</taxon>
        <taxon>Medicago</taxon>
    </lineage>
</organism>
<dbReference type="AlphaFoldDB" id="A0A396HYM5"/>
<protein>
    <submittedName>
        <fullName evidence="1">Uncharacterized protein</fullName>
    </submittedName>
</protein>
<proteinExistence type="predicted"/>
<comment type="caution">
    <text evidence="1">The sequence shown here is derived from an EMBL/GenBank/DDBJ whole genome shotgun (WGS) entry which is preliminary data.</text>
</comment>
<name>A0A396HYM5_MEDTR</name>
<evidence type="ECO:0000313" key="1">
    <source>
        <dbReference type="EMBL" id="RHN57618.1"/>
    </source>
</evidence>
<dbReference type="Gramene" id="rna33194">
    <property type="protein sequence ID" value="RHN57618.1"/>
    <property type="gene ID" value="gene33194"/>
</dbReference>